<dbReference type="Pfam" id="PF00589">
    <property type="entry name" value="Phage_integrase"/>
    <property type="match status" value="1"/>
</dbReference>
<dbReference type="Gene3D" id="1.10.443.10">
    <property type="entry name" value="Intergrase catalytic core"/>
    <property type="match status" value="1"/>
</dbReference>
<protein>
    <submittedName>
        <fullName evidence="5">Integrase/recombinase</fullName>
    </submittedName>
</protein>
<dbReference type="InterPro" id="IPR050090">
    <property type="entry name" value="Tyrosine_recombinase_XerCD"/>
</dbReference>
<keyword evidence="1" id="KW-0238">DNA-binding</keyword>
<dbReference type="SUPFAM" id="SSF56349">
    <property type="entry name" value="DNA breaking-rejoining enzymes"/>
    <property type="match status" value="1"/>
</dbReference>
<evidence type="ECO:0000256" key="2">
    <source>
        <dbReference type="ARBA" id="ARBA00023172"/>
    </source>
</evidence>
<feature type="domain" description="Core-binding (CB)" evidence="4">
    <location>
        <begin position="126"/>
        <end position="210"/>
    </location>
</feature>
<dbReference type="PROSITE" id="PS51898">
    <property type="entry name" value="TYR_RECOMBINASE"/>
    <property type="match status" value="1"/>
</dbReference>
<evidence type="ECO:0000313" key="5">
    <source>
        <dbReference type="EMBL" id="EQD29850.1"/>
    </source>
</evidence>
<reference evidence="5" key="2">
    <citation type="journal article" date="2014" name="ISME J.">
        <title>Microbial stratification in low pH oxic and suboxic macroscopic growths along an acid mine drainage.</title>
        <authorList>
            <person name="Mendez-Garcia C."/>
            <person name="Mesa V."/>
            <person name="Sprenger R.R."/>
            <person name="Richter M."/>
            <person name="Diez M.S."/>
            <person name="Solano J."/>
            <person name="Bargiela R."/>
            <person name="Golyshina O.V."/>
            <person name="Manteca A."/>
            <person name="Ramos J.L."/>
            <person name="Gallego J.R."/>
            <person name="Llorente I."/>
            <person name="Martins Dos Santos V.A."/>
            <person name="Jensen O.N."/>
            <person name="Pelaez A.I."/>
            <person name="Sanchez J."/>
            <person name="Ferrer M."/>
        </authorList>
    </citation>
    <scope>NUCLEOTIDE SEQUENCE</scope>
</reference>
<sequence>MIDIEIVSNIYQEGLFMKQQTLYELLKDLELELLRLGYTKGSMTFYRGRWHKLMDFAGKNGQSYYSEQLGIDFVREYFGIMQDDFSRKLNQAQTQELRVIRMVGDFQLHHAILRRYLKHRELLTNPYFIETSRRFENYCVSTKDYSKCTVKHYTSQSGYFMDYIAARDMDDFSGVSMDTINAYLLTLAGFSYKTVEQNICSLRAFFRFLFGEGVIITDLASKMPMVKARKQASIPSVWTKDELTKLIGAIDRVSPKGKRDYAIILIACRLGLRCTDIKNLTMTDFHWAEKKLCFTQSKTRQPMELPLVPDVGWAVIDYLKYGRPKVDSDCVFVRHIAPFLPFSDGDHLDQLILSYMEKAHIPRLKKRRGMHSLRHTMASVLLEKETPLPVISDILGHLDTNSTAVYLKVDMERLAQCPLDFEELIHCE</sequence>
<evidence type="ECO:0000256" key="1">
    <source>
        <dbReference type="ARBA" id="ARBA00023125"/>
    </source>
</evidence>
<dbReference type="GO" id="GO:0003677">
    <property type="term" value="F:DNA binding"/>
    <property type="evidence" value="ECO:0007669"/>
    <property type="project" value="UniProtKB-KW"/>
</dbReference>
<accession>T0ZJ27</accession>
<evidence type="ECO:0000259" key="3">
    <source>
        <dbReference type="PROSITE" id="PS51898"/>
    </source>
</evidence>
<dbReference type="PROSITE" id="PS51900">
    <property type="entry name" value="CB"/>
    <property type="match status" value="1"/>
</dbReference>
<reference evidence="5" key="1">
    <citation type="submission" date="2013-08" db="EMBL/GenBank/DDBJ databases">
        <authorList>
            <person name="Mendez C."/>
            <person name="Richter M."/>
            <person name="Ferrer M."/>
            <person name="Sanchez J."/>
        </authorList>
    </citation>
    <scope>NUCLEOTIDE SEQUENCE</scope>
</reference>
<feature type="domain" description="Tyr recombinase" evidence="3">
    <location>
        <begin position="233"/>
        <end position="419"/>
    </location>
</feature>
<dbReference type="CDD" id="cd01188">
    <property type="entry name" value="INT_RitA_C_like"/>
    <property type="match status" value="1"/>
</dbReference>
<dbReference type="InterPro" id="IPR010998">
    <property type="entry name" value="Integrase_recombinase_N"/>
</dbReference>
<gene>
    <name evidence="5" type="ORF">B2A_14413</name>
</gene>
<keyword evidence="2" id="KW-0233">DNA recombination</keyword>
<dbReference type="InterPro" id="IPR002104">
    <property type="entry name" value="Integrase_catalytic"/>
</dbReference>
<dbReference type="PANTHER" id="PTHR30349:SF81">
    <property type="entry name" value="TYROSINE RECOMBINASE XERC"/>
    <property type="match status" value="1"/>
</dbReference>
<dbReference type="GO" id="GO:0006310">
    <property type="term" value="P:DNA recombination"/>
    <property type="evidence" value="ECO:0007669"/>
    <property type="project" value="UniProtKB-KW"/>
</dbReference>
<evidence type="ECO:0000259" key="4">
    <source>
        <dbReference type="PROSITE" id="PS51900"/>
    </source>
</evidence>
<proteinExistence type="predicted"/>
<dbReference type="InterPro" id="IPR044068">
    <property type="entry name" value="CB"/>
</dbReference>
<name>T0ZJ27_9ZZZZ</name>
<organism evidence="5">
    <name type="scientific">mine drainage metagenome</name>
    <dbReference type="NCBI Taxonomy" id="410659"/>
    <lineage>
        <taxon>unclassified sequences</taxon>
        <taxon>metagenomes</taxon>
        <taxon>ecological metagenomes</taxon>
    </lineage>
</organism>
<dbReference type="Gene3D" id="1.10.150.130">
    <property type="match status" value="1"/>
</dbReference>
<dbReference type="GO" id="GO:0015074">
    <property type="term" value="P:DNA integration"/>
    <property type="evidence" value="ECO:0007669"/>
    <property type="project" value="InterPro"/>
</dbReference>
<dbReference type="InterPro" id="IPR013762">
    <property type="entry name" value="Integrase-like_cat_sf"/>
</dbReference>
<comment type="caution">
    <text evidence="5">The sequence shown here is derived from an EMBL/GenBank/DDBJ whole genome shotgun (WGS) entry which is preliminary data.</text>
</comment>
<dbReference type="InterPro" id="IPR011010">
    <property type="entry name" value="DNA_brk_join_enz"/>
</dbReference>
<dbReference type="AlphaFoldDB" id="T0ZJ27"/>
<dbReference type="PANTHER" id="PTHR30349">
    <property type="entry name" value="PHAGE INTEGRASE-RELATED"/>
    <property type="match status" value="1"/>
</dbReference>
<dbReference type="EMBL" id="AUZZ01010463">
    <property type="protein sequence ID" value="EQD29850.1"/>
    <property type="molecule type" value="Genomic_DNA"/>
</dbReference>